<evidence type="ECO:0000313" key="3">
    <source>
        <dbReference type="Proteomes" id="UP000017184"/>
    </source>
</evidence>
<keyword evidence="3" id="KW-1185">Reference proteome</keyword>
<gene>
    <name evidence="2" type="ORF">Cenrod_2335</name>
</gene>
<dbReference type="HOGENOM" id="CLU_1118317_0_0_4"/>
<dbReference type="EMBL" id="CP004885">
    <property type="protein sequence ID" value="AGX88396.1"/>
    <property type="molecule type" value="Genomic_DNA"/>
</dbReference>
<dbReference type="Gene3D" id="3.40.50.150">
    <property type="entry name" value="Vaccinia Virus protein VP39"/>
    <property type="match status" value="1"/>
</dbReference>
<dbReference type="AlphaFoldDB" id="U5NA35"/>
<reference evidence="2 3" key="1">
    <citation type="journal article" date="2013" name="Genome Biol.">
        <title>Genomic analysis reveals key aspects of prokaryotic symbiosis in the phototrophic consortium "Chlorochromatium aggregatum".</title>
        <authorList>
            <person name="Liu Z."/>
            <person name="Muller J."/>
            <person name="Li T."/>
            <person name="Alvey R.M."/>
            <person name="Vogl K."/>
            <person name="Frigaard N.U."/>
            <person name="Rockwell N.C."/>
            <person name="Boyd E.S."/>
            <person name="Tomsho L.P."/>
            <person name="Schuster S.C."/>
            <person name="Henke P."/>
            <person name="Rohde M."/>
            <person name="Overmann J."/>
            <person name="Bryant D.A."/>
        </authorList>
    </citation>
    <scope>NUCLEOTIDE SEQUENCE [LARGE SCALE GENOMIC DNA]</scope>
    <source>
        <strain evidence="2">CR</strain>
    </source>
</reference>
<dbReference type="eggNOG" id="COG2226">
    <property type="taxonomic scope" value="Bacteria"/>
</dbReference>
<evidence type="ECO:0000313" key="2">
    <source>
        <dbReference type="EMBL" id="AGX88396.1"/>
    </source>
</evidence>
<name>U5NA35_9BURK</name>
<feature type="domain" description="Methyltransferase type 11" evidence="1">
    <location>
        <begin position="109"/>
        <end position="156"/>
    </location>
</feature>
<sequence length="229" mass="25447">MQCGVCGGSDFTLWYVLWDQLIKDWQLSPTEAEYLNRQQGTFCDRCCTNIRSMVLANALRSALGTKELLYGAILAGLTKDVAILEINEAGRLTPFLQMFGQYTFGAYPEVDMHALPYPDNTFDVVIHSDTLEHVPNPIHALAECRRVLKPEGTLCFTVPIVVGRMSRSRIGLPHSYHGNATTVSEDLVVVTEFGADVWTYVIEAGFTEVTLHTLSYPAGIAVMARGRRE</sequence>
<proteinExistence type="predicted"/>
<dbReference type="Pfam" id="PF08241">
    <property type="entry name" value="Methyltransf_11"/>
    <property type="match status" value="1"/>
</dbReference>
<dbReference type="OrthoDB" id="9795634at2"/>
<dbReference type="CDD" id="cd02440">
    <property type="entry name" value="AdoMet_MTases"/>
    <property type="match status" value="1"/>
</dbReference>
<dbReference type="PATRIC" id="fig|946483.4.peg.2353"/>
<dbReference type="InterPro" id="IPR029063">
    <property type="entry name" value="SAM-dependent_MTases_sf"/>
</dbReference>
<dbReference type="Proteomes" id="UP000017184">
    <property type="component" value="Chromosome"/>
</dbReference>
<evidence type="ECO:0000259" key="1">
    <source>
        <dbReference type="Pfam" id="PF08241"/>
    </source>
</evidence>
<protein>
    <recommendedName>
        <fullName evidence="1">Methyltransferase type 11 domain-containing protein</fullName>
    </recommendedName>
</protein>
<organism evidence="2 3">
    <name type="scientific">Candidatus Symbiobacter mobilis CR</name>
    <dbReference type="NCBI Taxonomy" id="946483"/>
    <lineage>
        <taxon>Bacteria</taxon>
        <taxon>Pseudomonadati</taxon>
        <taxon>Pseudomonadota</taxon>
        <taxon>Betaproteobacteria</taxon>
        <taxon>Burkholderiales</taxon>
        <taxon>Comamonadaceae</taxon>
    </lineage>
</organism>
<dbReference type="SUPFAM" id="SSF53335">
    <property type="entry name" value="S-adenosyl-L-methionine-dependent methyltransferases"/>
    <property type="match status" value="1"/>
</dbReference>
<dbReference type="KEGG" id="cbx:Cenrod_2335"/>
<accession>U5NA35</accession>
<dbReference type="RefSeq" id="WP_022775973.1">
    <property type="nucleotide sequence ID" value="NC_022576.1"/>
</dbReference>
<dbReference type="InterPro" id="IPR013216">
    <property type="entry name" value="Methyltransf_11"/>
</dbReference>
<dbReference type="STRING" id="946483.Cenrod_2335"/>
<dbReference type="GO" id="GO:0008757">
    <property type="term" value="F:S-adenosylmethionine-dependent methyltransferase activity"/>
    <property type="evidence" value="ECO:0007669"/>
    <property type="project" value="InterPro"/>
</dbReference>